<keyword evidence="4" id="KW-1185">Reference proteome</keyword>
<organism evidence="3 4">
    <name type="scientific">Liquorilactobacillus ghanensis DSM 18630</name>
    <dbReference type="NCBI Taxonomy" id="1423750"/>
    <lineage>
        <taxon>Bacteria</taxon>
        <taxon>Bacillati</taxon>
        <taxon>Bacillota</taxon>
        <taxon>Bacilli</taxon>
        <taxon>Lactobacillales</taxon>
        <taxon>Lactobacillaceae</taxon>
        <taxon>Liquorilactobacillus</taxon>
    </lineage>
</organism>
<feature type="domain" description="PucR C-terminal helix-turn-helix" evidence="2">
    <location>
        <begin position="445"/>
        <end position="503"/>
    </location>
</feature>
<dbReference type="InterPro" id="IPR042070">
    <property type="entry name" value="PucR_C-HTH_sf"/>
</dbReference>
<dbReference type="InterPro" id="IPR012914">
    <property type="entry name" value="PucR_dom"/>
</dbReference>
<feature type="domain" description="Purine catabolism PurC-like" evidence="1">
    <location>
        <begin position="2"/>
        <end position="126"/>
    </location>
</feature>
<dbReference type="Pfam" id="PF07905">
    <property type="entry name" value="PucR"/>
    <property type="match status" value="1"/>
</dbReference>
<dbReference type="AlphaFoldDB" id="A0A0R1VEG0"/>
<sequence>MKGSRVLTSKSDLNQTVTSVTVLEHSKINNVQKKLQDNIYYRGNEIVLTSFAGVKNDVIAQCRNIKYQAELGEVAIILFYVGIVMPTVDSRLIQTADEVNIAIICMPLNNPTLAYSDVIMEISNAIFNDQLKHPYLAVEMLKDFYSRSDKKRNLDAALQIISRKFSISLAIFNQQMILLNQSNWPQGSKVEWLTIVKNPLFKTQNVISRNNLVCEKQAMVNNGQKLYLFTLMTNKRLSNFQESQILQFIKIMLNMYHQNETIYINNKDMIDALLNGKETKALQIAKQLKIKVADFKNFWLIDNTSDLKNQHLIDVIRDLSRMFSNKILCEAYKNRIVILFSKRVNLDDLMIWGEQILSCFENVKEKQGQGIYLNYFLDLGNFSAYNKYFSLLELVKPYIVKIFPHKKIFGIQDLKFVKRCKDIFKTKNYTNFSKIIAPISKNKSLLQTLTTYFLDANTNILVTAQLECVHRNTIKYRLDRIENLLGFSIDNPIMLGDLTTALALERIVNYKQDN</sequence>
<evidence type="ECO:0000259" key="2">
    <source>
        <dbReference type="Pfam" id="PF13556"/>
    </source>
</evidence>
<dbReference type="InterPro" id="IPR025736">
    <property type="entry name" value="PucR_C-HTH_dom"/>
</dbReference>
<gene>
    <name evidence="3" type="ORF">FC89_GL002378</name>
</gene>
<dbReference type="Pfam" id="PF13556">
    <property type="entry name" value="HTH_30"/>
    <property type="match status" value="1"/>
</dbReference>
<comment type="caution">
    <text evidence="3">The sequence shown here is derived from an EMBL/GenBank/DDBJ whole genome shotgun (WGS) entry which is preliminary data.</text>
</comment>
<evidence type="ECO:0000313" key="4">
    <source>
        <dbReference type="Proteomes" id="UP000051451"/>
    </source>
</evidence>
<protein>
    <submittedName>
        <fullName evidence="3">Uncharacterized protein</fullName>
    </submittedName>
</protein>
<accession>A0A0R1VEG0</accession>
<proteinExistence type="predicted"/>
<dbReference type="EMBL" id="AZGB01000030">
    <property type="protein sequence ID" value="KRM03976.1"/>
    <property type="molecule type" value="Genomic_DNA"/>
</dbReference>
<reference evidence="3 4" key="1">
    <citation type="journal article" date="2015" name="Genome Announc.">
        <title>Expanding the biotechnology potential of lactobacilli through comparative genomics of 213 strains and associated genera.</title>
        <authorList>
            <person name="Sun Z."/>
            <person name="Harris H.M."/>
            <person name="McCann A."/>
            <person name="Guo C."/>
            <person name="Argimon S."/>
            <person name="Zhang W."/>
            <person name="Yang X."/>
            <person name="Jeffery I.B."/>
            <person name="Cooney J.C."/>
            <person name="Kagawa T.F."/>
            <person name="Liu W."/>
            <person name="Song Y."/>
            <person name="Salvetti E."/>
            <person name="Wrobel A."/>
            <person name="Rasinkangas P."/>
            <person name="Parkhill J."/>
            <person name="Rea M.C."/>
            <person name="O'Sullivan O."/>
            <person name="Ritari J."/>
            <person name="Douillard F.P."/>
            <person name="Paul Ross R."/>
            <person name="Yang R."/>
            <person name="Briner A.E."/>
            <person name="Felis G.E."/>
            <person name="de Vos W.M."/>
            <person name="Barrangou R."/>
            <person name="Klaenhammer T.R."/>
            <person name="Caufield P.W."/>
            <person name="Cui Y."/>
            <person name="Zhang H."/>
            <person name="O'Toole P.W."/>
        </authorList>
    </citation>
    <scope>NUCLEOTIDE SEQUENCE [LARGE SCALE GENOMIC DNA]</scope>
    <source>
        <strain evidence="3 4">DSM 18630</strain>
    </source>
</reference>
<dbReference type="PATRIC" id="fig|1423750.3.peg.2421"/>
<name>A0A0R1VEG0_9LACO</name>
<dbReference type="STRING" id="1423750.FC89_GL002378"/>
<dbReference type="InterPro" id="IPR051448">
    <property type="entry name" value="CdaR-like_regulators"/>
</dbReference>
<dbReference type="PANTHER" id="PTHR33744">
    <property type="entry name" value="CARBOHYDRATE DIACID REGULATOR"/>
    <property type="match status" value="1"/>
</dbReference>
<evidence type="ECO:0000313" key="3">
    <source>
        <dbReference type="EMBL" id="KRM03976.1"/>
    </source>
</evidence>
<dbReference type="Proteomes" id="UP000051451">
    <property type="component" value="Unassembled WGS sequence"/>
</dbReference>
<evidence type="ECO:0000259" key="1">
    <source>
        <dbReference type="Pfam" id="PF07905"/>
    </source>
</evidence>
<dbReference type="Gene3D" id="1.10.10.2840">
    <property type="entry name" value="PucR C-terminal helix-turn-helix domain"/>
    <property type="match status" value="1"/>
</dbReference>